<evidence type="ECO:0000313" key="7">
    <source>
        <dbReference type="Proteomes" id="UP001242045"/>
    </source>
</evidence>
<organism evidence="6 7">
    <name type="scientific">Variovorax boronicumulans</name>
    <dbReference type="NCBI Taxonomy" id="436515"/>
    <lineage>
        <taxon>Bacteria</taxon>
        <taxon>Pseudomonadati</taxon>
        <taxon>Pseudomonadota</taxon>
        <taxon>Betaproteobacteria</taxon>
        <taxon>Burkholderiales</taxon>
        <taxon>Comamonadaceae</taxon>
        <taxon>Variovorax</taxon>
    </lineage>
</organism>
<evidence type="ECO:0000256" key="4">
    <source>
        <dbReference type="ARBA" id="ARBA00023163"/>
    </source>
</evidence>
<dbReference type="EMBL" id="JAUSRD010000002">
    <property type="protein sequence ID" value="MDP9892223.1"/>
    <property type="molecule type" value="Genomic_DNA"/>
</dbReference>
<comment type="caution">
    <text evidence="6">The sequence shown here is derived from an EMBL/GenBank/DDBJ whole genome shotgun (WGS) entry which is preliminary data.</text>
</comment>
<dbReference type="Pfam" id="PF03466">
    <property type="entry name" value="LysR_substrate"/>
    <property type="match status" value="1"/>
</dbReference>
<dbReference type="PROSITE" id="PS50931">
    <property type="entry name" value="HTH_LYSR"/>
    <property type="match status" value="1"/>
</dbReference>
<dbReference type="Gene3D" id="1.10.10.10">
    <property type="entry name" value="Winged helix-like DNA-binding domain superfamily/Winged helix DNA-binding domain"/>
    <property type="match status" value="1"/>
</dbReference>
<evidence type="ECO:0000259" key="5">
    <source>
        <dbReference type="PROSITE" id="PS50931"/>
    </source>
</evidence>
<keyword evidence="2" id="KW-0805">Transcription regulation</keyword>
<sequence length="324" mass="36032">MGTNSFLKVLPEMVTFLRVAELGSFSAAADLLSMTPSAASRQVKRLEKEIGVQLLQRTTRQLRLTEPGAEAFARCRELVAAAQGAMDIAQRFSKRPSGLVRISAPKAFALRVLHPHILDFLRRYPEVDVQLIVQDRDIDPIREGVDLVVRLTTEPPEGLVARQLMPVAHILCASPRYLKLHEAIAHPCDLAAHSCLSLGEHERDNHWRFRQGDAEEAEVVVRGRYVSNHSEVRLEAALADLGVACVPAFMAQEALESGRVVQVLADWEFQGNYRGHAWILYPPSRFTVPKCRVLIDYLLDALATVPEKRLSASSARRGPPRAAN</sequence>
<dbReference type="RefSeq" id="WP_307684228.1">
    <property type="nucleotide sequence ID" value="NZ_JAUSRD010000002.1"/>
</dbReference>
<dbReference type="PANTHER" id="PTHR30537">
    <property type="entry name" value="HTH-TYPE TRANSCRIPTIONAL REGULATOR"/>
    <property type="match status" value="1"/>
</dbReference>
<dbReference type="AlphaFoldDB" id="A0AAW8CUM5"/>
<dbReference type="InterPro" id="IPR036390">
    <property type="entry name" value="WH_DNA-bd_sf"/>
</dbReference>
<dbReference type="PRINTS" id="PR00039">
    <property type="entry name" value="HTHLYSR"/>
</dbReference>
<dbReference type="FunFam" id="1.10.10.10:FF:000001">
    <property type="entry name" value="LysR family transcriptional regulator"/>
    <property type="match status" value="1"/>
</dbReference>
<protein>
    <submittedName>
        <fullName evidence="6">DNA-binding transcriptional LysR family regulator</fullName>
    </submittedName>
</protein>
<dbReference type="Proteomes" id="UP001242045">
    <property type="component" value="Unassembled WGS sequence"/>
</dbReference>
<evidence type="ECO:0000256" key="3">
    <source>
        <dbReference type="ARBA" id="ARBA00023125"/>
    </source>
</evidence>
<keyword evidence="4" id="KW-0804">Transcription</keyword>
<dbReference type="GO" id="GO:0006351">
    <property type="term" value="P:DNA-templated transcription"/>
    <property type="evidence" value="ECO:0007669"/>
    <property type="project" value="TreeGrafter"/>
</dbReference>
<comment type="similarity">
    <text evidence="1">Belongs to the LysR transcriptional regulatory family.</text>
</comment>
<gene>
    <name evidence="6" type="ORF">J2W31_001326</name>
</gene>
<dbReference type="Gene3D" id="3.40.190.290">
    <property type="match status" value="1"/>
</dbReference>
<dbReference type="GO" id="GO:0043565">
    <property type="term" value="F:sequence-specific DNA binding"/>
    <property type="evidence" value="ECO:0007669"/>
    <property type="project" value="TreeGrafter"/>
</dbReference>
<proteinExistence type="inferred from homology"/>
<feature type="domain" description="HTH lysR-type" evidence="5">
    <location>
        <begin position="13"/>
        <end position="65"/>
    </location>
</feature>
<evidence type="ECO:0000256" key="2">
    <source>
        <dbReference type="ARBA" id="ARBA00023015"/>
    </source>
</evidence>
<dbReference type="PANTHER" id="PTHR30537:SF5">
    <property type="entry name" value="HTH-TYPE TRANSCRIPTIONAL ACTIVATOR TTDR-RELATED"/>
    <property type="match status" value="1"/>
</dbReference>
<dbReference type="InterPro" id="IPR036388">
    <property type="entry name" value="WH-like_DNA-bd_sf"/>
</dbReference>
<accession>A0AAW8CUM5</accession>
<dbReference type="SUPFAM" id="SSF46785">
    <property type="entry name" value="Winged helix' DNA-binding domain"/>
    <property type="match status" value="1"/>
</dbReference>
<dbReference type="InterPro" id="IPR058163">
    <property type="entry name" value="LysR-type_TF_proteobact-type"/>
</dbReference>
<dbReference type="InterPro" id="IPR000847">
    <property type="entry name" value="LysR_HTH_N"/>
</dbReference>
<keyword evidence="3 6" id="KW-0238">DNA-binding</keyword>
<reference evidence="6" key="1">
    <citation type="submission" date="2023-07" db="EMBL/GenBank/DDBJ databases">
        <title>Sorghum-associated microbial communities from plants grown in Nebraska, USA.</title>
        <authorList>
            <person name="Schachtman D."/>
        </authorList>
    </citation>
    <scope>NUCLEOTIDE SEQUENCE</scope>
    <source>
        <strain evidence="6">DS3754</strain>
    </source>
</reference>
<dbReference type="CDD" id="cd08422">
    <property type="entry name" value="PBP2_CrgA_like"/>
    <property type="match status" value="1"/>
</dbReference>
<dbReference type="InterPro" id="IPR005119">
    <property type="entry name" value="LysR_subst-bd"/>
</dbReference>
<evidence type="ECO:0000256" key="1">
    <source>
        <dbReference type="ARBA" id="ARBA00009437"/>
    </source>
</evidence>
<dbReference type="Pfam" id="PF00126">
    <property type="entry name" value="HTH_1"/>
    <property type="match status" value="1"/>
</dbReference>
<name>A0AAW8CUM5_9BURK</name>
<evidence type="ECO:0000313" key="6">
    <source>
        <dbReference type="EMBL" id="MDP9892223.1"/>
    </source>
</evidence>
<dbReference type="SUPFAM" id="SSF53850">
    <property type="entry name" value="Periplasmic binding protein-like II"/>
    <property type="match status" value="1"/>
</dbReference>
<dbReference type="GO" id="GO:0003700">
    <property type="term" value="F:DNA-binding transcription factor activity"/>
    <property type="evidence" value="ECO:0007669"/>
    <property type="project" value="InterPro"/>
</dbReference>